<dbReference type="Proteomes" id="UP001565242">
    <property type="component" value="Unassembled WGS sequence"/>
</dbReference>
<comment type="caution">
    <text evidence="1">The sequence shown here is derived from an EMBL/GenBank/DDBJ whole genome shotgun (WGS) entry which is preliminary data.</text>
</comment>
<reference evidence="1 2" key="1">
    <citation type="submission" date="2024-03" db="EMBL/GenBank/DDBJ databases">
        <title>Mouse gut bacterial collection (mGBC) of GemPharmatech.</title>
        <authorList>
            <person name="He Y."/>
            <person name="Dong L."/>
            <person name="Wu D."/>
            <person name="Gao X."/>
            <person name="Lin Z."/>
        </authorList>
    </citation>
    <scope>NUCLEOTIDE SEQUENCE [LARGE SCALE GENOMIC DNA]</scope>
    <source>
        <strain evidence="1 2">20-218</strain>
    </source>
</reference>
<keyword evidence="2" id="KW-1185">Reference proteome</keyword>
<dbReference type="EMBL" id="JBCLSQ010000017">
    <property type="protein sequence ID" value="MEY8538304.1"/>
    <property type="molecule type" value="Genomic_DNA"/>
</dbReference>
<accession>A0ABV4D9D1</accession>
<organism evidence="1 2">
    <name type="scientific">Lactococcus muris</name>
    <dbReference type="NCBI Taxonomy" id="2941330"/>
    <lineage>
        <taxon>Bacteria</taxon>
        <taxon>Bacillati</taxon>
        <taxon>Bacillota</taxon>
        <taxon>Bacilli</taxon>
        <taxon>Lactobacillales</taxon>
        <taxon>Streptococcaceae</taxon>
        <taxon>Lactococcus</taxon>
    </lineage>
</organism>
<evidence type="ECO:0000313" key="2">
    <source>
        <dbReference type="Proteomes" id="UP001565242"/>
    </source>
</evidence>
<protein>
    <submittedName>
        <fullName evidence="1">Uncharacterized protein</fullName>
    </submittedName>
</protein>
<proteinExistence type="predicted"/>
<evidence type="ECO:0000313" key="1">
    <source>
        <dbReference type="EMBL" id="MEY8538304.1"/>
    </source>
</evidence>
<dbReference type="RefSeq" id="WP_369918509.1">
    <property type="nucleotide sequence ID" value="NZ_JBCLSQ010000017.1"/>
</dbReference>
<name>A0ABV4D9D1_9LACT</name>
<sequence length="102" mass="12148">MKIKRNLKIISIKNGALTTELPDEFEYWILESLVQTNTWNASGSAFQSPKDFIIWLDFTFEHTSYESYVHKKILKKEIINILDIDENWTDYDFKLEIESLIQ</sequence>
<gene>
    <name evidence="1" type="ORF">AALM99_07600</name>
</gene>